<gene>
    <name evidence="9" type="ORF">DB32_000029</name>
</gene>
<feature type="transmembrane region" description="Helical" evidence="7">
    <location>
        <begin position="106"/>
        <end position="124"/>
    </location>
</feature>
<keyword evidence="6 7" id="KW-0472">Membrane</keyword>
<keyword evidence="10" id="KW-1185">Reference proteome</keyword>
<evidence type="ECO:0000259" key="8">
    <source>
        <dbReference type="Pfam" id="PF01694"/>
    </source>
</evidence>
<feature type="transmembrane region" description="Helical" evidence="7">
    <location>
        <begin position="130"/>
        <end position="148"/>
    </location>
</feature>
<dbReference type="InterPro" id="IPR050925">
    <property type="entry name" value="Rhomboid_protease_S54"/>
</dbReference>
<dbReference type="PANTHER" id="PTHR43731:SF14">
    <property type="entry name" value="PRESENILIN-ASSOCIATED RHOMBOID-LIKE PROTEIN, MITOCHONDRIAL"/>
    <property type="match status" value="1"/>
</dbReference>
<protein>
    <submittedName>
        <fullName evidence="9">Rhomboid family serine protease</fullName>
    </submittedName>
</protein>
<name>A0A0F6VYI9_9BACT</name>
<feature type="transmembrane region" description="Helical" evidence="7">
    <location>
        <begin position="74"/>
        <end position="94"/>
    </location>
</feature>
<evidence type="ECO:0000256" key="3">
    <source>
        <dbReference type="ARBA" id="ARBA00022692"/>
    </source>
</evidence>
<dbReference type="InterPro" id="IPR035952">
    <property type="entry name" value="Rhomboid-like_sf"/>
</dbReference>
<feature type="transmembrane region" description="Helical" evidence="7">
    <location>
        <begin position="12"/>
        <end position="34"/>
    </location>
</feature>
<accession>A0A0F6VYI9</accession>
<evidence type="ECO:0000256" key="1">
    <source>
        <dbReference type="ARBA" id="ARBA00004141"/>
    </source>
</evidence>
<evidence type="ECO:0000256" key="7">
    <source>
        <dbReference type="SAM" id="Phobius"/>
    </source>
</evidence>
<feature type="transmembrane region" description="Helical" evidence="7">
    <location>
        <begin position="155"/>
        <end position="176"/>
    </location>
</feature>
<evidence type="ECO:0000256" key="4">
    <source>
        <dbReference type="ARBA" id="ARBA00022801"/>
    </source>
</evidence>
<evidence type="ECO:0000313" key="9">
    <source>
        <dbReference type="EMBL" id="AKF02881.1"/>
    </source>
</evidence>
<keyword evidence="4" id="KW-0378">Hydrolase</keyword>
<dbReference type="Gene3D" id="1.20.1540.10">
    <property type="entry name" value="Rhomboid-like"/>
    <property type="match status" value="1"/>
</dbReference>
<dbReference type="Proteomes" id="UP000034883">
    <property type="component" value="Chromosome"/>
</dbReference>
<keyword evidence="3 7" id="KW-0812">Transmembrane</keyword>
<evidence type="ECO:0000313" key="10">
    <source>
        <dbReference type="Proteomes" id="UP000034883"/>
    </source>
</evidence>
<comment type="similarity">
    <text evidence="2">Belongs to the peptidase S54 family.</text>
</comment>
<dbReference type="SUPFAM" id="SSF144091">
    <property type="entry name" value="Rhomboid-like"/>
    <property type="match status" value="1"/>
</dbReference>
<comment type="subcellular location">
    <subcellularLocation>
        <location evidence="1">Membrane</location>
        <topology evidence="1">Multi-pass membrane protein</topology>
    </subcellularLocation>
</comment>
<dbReference type="GO" id="GO:0006508">
    <property type="term" value="P:proteolysis"/>
    <property type="evidence" value="ECO:0007669"/>
    <property type="project" value="UniProtKB-KW"/>
</dbReference>
<keyword evidence="5 7" id="KW-1133">Transmembrane helix</keyword>
<evidence type="ECO:0000256" key="5">
    <source>
        <dbReference type="ARBA" id="ARBA00022989"/>
    </source>
</evidence>
<dbReference type="STRING" id="927083.DB32_000029"/>
<keyword evidence="9" id="KW-0645">Protease</keyword>
<dbReference type="GO" id="GO:0004252">
    <property type="term" value="F:serine-type endopeptidase activity"/>
    <property type="evidence" value="ECO:0007669"/>
    <property type="project" value="InterPro"/>
</dbReference>
<dbReference type="AlphaFoldDB" id="A0A0F6VYI9"/>
<proteinExistence type="inferred from homology"/>
<feature type="transmembrane region" description="Helical" evidence="7">
    <location>
        <begin position="196"/>
        <end position="215"/>
    </location>
</feature>
<dbReference type="KEGG" id="samy:DB32_000029"/>
<evidence type="ECO:0000256" key="2">
    <source>
        <dbReference type="ARBA" id="ARBA00009045"/>
    </source>
</evidence>
<sequence>MFPVRDLNPTRVFPFVTWTIIALNVVVWVFAWSLGPQGIDVFVSLLGLVPRRLIALDLSTPAGLWTLATPLTSMFMHGGWMHLLGNVWFLHVFGDNVEEHLGHARYVVFYVLAGLCAALTHVVLSPFGTLPLVGASGAIAGVLGAYMLRFPRAPILAWFVIGVVEVPAFVFLFVWFGYQLLMTWGSLGSMEQGGVAFAAHAGGFVAGLALERLLAPTREALIRERAERRHRLAESRARRVQEHRERRRWLDPD</sequence>
<dbReference type="Pfam" id="PF01694">
    <property type="entry name" value="Rhomboid"/>
    <property type="match status" value="1"/>
</dbReference>
<organism evidence="9 10">
    <name type="scientific">Sandaracinus amylolyticus</name>
    <dbReference type="NCBI Taxonomy" id="927083"/>
    <lineage>
        <taxon>Bacteria</taxon>
        <taxon>Pseudomonadati</taxon>
        <taxon>Myxococcota</taxon>
        <taxon>Polyangia</taxon>
        <taxon>Polyangiales</taxon>
        <taxon>Sandaracinaceae</taxon>
        <taxon>Sandaracinus</taxon>
    </lineage>
</organism>
<reference evidence="9 10" key="1">
    <citation type="submission" date="2015-03" db="EMBL/GenBank/DDBJ databases">
        <title>Genome assembly of Sandaracinus amylolyticus DSM 53668.</title>
        <authorList>
            <person name="Sharma G."/>
            <person name="Subramanian S."/>
        </authorList>
    </citation>
    <scope>NUCLEOTIDE SEQUENCE [LARGE SCALE GENOMIC DNA]</scope>
    <source>
        <strain evidence="9 10">DSM 53668</strain>
    </source>
</reference>
<dbReference type="PANTHER" id="PTHR43731">
    <property type="entry name" value="RHOMBOID PROTEASE"/>
    <property type="match status" value="1"/>
</dbReference>
<dbReference type="RefSeq" id="WP_083458438.1">
    <property type="nucleotide sequence ID" value="NZ_CP011125.1"/>
</dbReference>
<dbReference type="OrthoDB" id="9813074at2"/>
<feature type="domain" description="Peptidase S54 rhomboid" evidence="8">
    <location>
        <begin position="70"/>
        <end position="214"/>
    </location>
</feature>
<dbReference type="InterPro" id="IPR022764">
    <property type="entry name" value="Peptidase_S54_rhomboid_dom"/>
</dbReference>
<evidence type="ECO:0000256" key="6">
    <source>
        <dbReference type="ARBA" id="ARBA00023136"/>
    </source>
</evidence>
<dbReference type="EMBL" id="CP011125">
    <property type="protein sequence ID" value="AKF02881.1"/>
    <property type="molecule type" value="Genomic_DNA"/>
</dbReference>
<dbReference type="GO" id="GO:0016020">
    <property type="term" value="C:membrane"/>
    <property type="evidence" value="ECO:0007669"/>
    <property type="project" value="UniProtKB-SubCell"/>
</dbReference>